<evidence type="ECO:0000313" key="10">
    <source>
        <dbReference type="Proteomes" id="UP000198773"/>
    </source>
</evidence>
<evidence type="ECO:0000256" key="3">
    <source>
        <dbReference type="ARBA" id="ARBA00022692"/>
    </source>
</evidence>
<feature type="transmembrane region" description="Helical" evidence="7">
    <location>
        <begin position="433"/>
        <end position="457"/>
    </location>
</feature>
<keyword evidence="6 7" id="KW-0472">Membrane</keyword>
<dbReference type="InterPro" id="IPR036721">
    <property type="entry name" value="RCK_C_sf"/>
</dbReference>
<keyword evidence="10" id="KW-1185">Reference proteome</keyword>
<dbReference type="Pfam" id="PF02080">
    <property type="entry name" value="TrkA_C"/>
    <property type="match status" value="2"/>
</dbReference>
<dbReference type="Gene3D" id="3.30.70.1450">
    <property type="entry name" value="Regulator of K+ conductance, C-terminal domain"/>
    <property type="match status" value="2"/>
</dbReference>
<evidence type="ECO:0000256" key="7">
    <source>
        <dbReference type="SAM" id="Phobius"/>
    </source>
</evidence>
<name>A0A1H4DBI3_ALKAM</name>
<comment type="subcellular location">
    <subcellularLocation>
        <location evidence="1">Membrane</location>
        <topology evidence="1">Multi-pass membrane protein</topology>
    </subcellularLocation>
</comment>
<keyword evidence="2" id="KW-0813">Transport</keyword>
<dbReference type="PROSITE" id="PS51202">
    <property type="entry name" value="RCK_C"/>
    <property type="match status" value="2"/>
</dbReference>
<feature type="transmembrane region" description="Helical" evidence="7">
    <location>
        <begin position="28"/>
        <end position="45"/>
    </location>
</feature>
<dbReference type="Pfam" id="PF03600">
    <property type="entry name" value="CitMHS"/>
    <property type="match status" value="1"/>
</dbReference>
<dbReference type="STRING" id="152573.SAMN04488051_105157"/>
<feature type="transmembrane region" description="Helical" evidence="7">
    <location>
        <begin position="130"/>
        <end position="155"/>
    </location>
</feature>
<feature type="transmembrane region" description="Helical" evidence="7">
    <location>
        <begin position="514"/>
        <end position="532"/>
    </location>
</feature>
<dbReference type="GO" id="GO:0005886">
    <property type="term" value="C:plasma membrane"/>
    <property type="evidence" value="ECO:0007669"/>
    <property type="project" value="TreeGrafter"/>
</dbReference>
<dbReference type="InterPro" id="IPR004680">
    <property type="entry name" value="Cit_transptr-like_dom"/>
</dbReference>
<feature type="transmembrane region" description="Helical" evidence="7">
    <location>
        <begin position="464"/>
        <end position="484"/>
    </location>
</feature>
<feature type="transmembrane region" description="Helical" evidence="7">
    <location>
        <begin position="90"/>
        <end position="118"/>
    </location>
</feature>
<dbReference type="Proteomes" id="UP000198773">
    <property type="component" value="Unassembled WGS sequence"/>
</dbReference>
<dbReference type="InterPro" id="IPR051679">
    <property type="entry name" value="DASS-Related_Transporters"/>
</dbReference>
<dbReference type="GO" id="GO:0008324">
    <property type="term" value="F:monoatomic cation transmembrane transporter activity"/>
    <property type="evidence" value="ECO:0007669"/>
    <property type="project" value="InterPro"/>
</dbReference>
<evidence type="ECO:0000313" key="9">
    <source>
        <dbReference type="EMBL" id="SEA69810.1"/>
    </source>
</evidence>
<feature type="transmembrane region" description="Helical" evidence="7">
    <location>
        <begin position="552"/>
        <end position="572"/>
    </location>
</feature>
<proteinExistence type="predicted"/>
<evidence type="ECO:0000256" key="4">
    <source>
        <dbReference type="ARBA" id="ARBA00022737"/>
    </source>
</evidence>
<feature type="domain" description="RCK C-terminal" evidence="8">
    <location>
        <begin position="195"/>
        <end position="277"/>
    </location>
</feature>
<sequence>MTLQQLGVIALLLALVAGLVFSKRSPAFWFGGALLASYLVGWLELDKALTNFSNPSLITLVLLLLISLAIEKSQLVSWLSRSFSGSNLSLVVARLSLASGFLSSFVNNTAVVSTLMASLRQHPHFAASKLLIPLSYSAILGGMLTLIGTSTNLIVNGFVEEAGHASLGFFDFTLLGLIAFAAGLVVLMIGAHWLPDTRKAEQAAAPYYLSAHVDTDSQLIGKTVSDNGLRELQALFLAEIQRGDRLLCPVKPDTLIEAGDELRFVGDLQAVSRLQNFPGLKLVPGEAEHQGELMEAVISYSSKLVGKTLKQLRFREQYDAAVIAVRRGHERLNGGLGDLELHAGDVLILATGKDFPGQNELGQDFIYVNGLAISQPLTAKRSHWVLASFAATLALSILDLVPLVKSLPLLLVLYIATKVIQLNELKRRFPLELFIIVGSAIGLAQLMIQSGVAGMIAAGLNQLVAGYGAYGALIAIFIATWLFTEVVTNNAAAALTFPIAYAMALELSVSPTPFFMAVAFGASASFISPFGYQTNLMVYSAGNYQLKDYARIGIPMALVYSTVVLLCLPRIYSF</sequence>
<dbReference type="PANTHER" id="PTHR43652:SF2">
    <property type="entry name" value="BASIC AMINO ACID ANTIPORTER YFCC-RELATED"/>
    <property type="match status" value="1"/>
</dbReference>
<dbReference type="FunFam" id="3.30.70.1450:FF:000009">
    <property type="entry name" value="SLC13 family permease"/>
    <property type="match status" value="1"/>
</dbReference>
<protein>
    <submittedName>
        <fullName evidence="9">Di-and tricarboxylate transporter</fullName>
    </submittedName>
</protein>
<dbReference type="SUPFAM" id="SSF116726">
    <property type="entry name" value="TrkA C-terminal domain-like"/>
    <property type="match status" value="2"/>
</dbReference>
<accession>A0A1H4DBI3</accession>
<organism evidence="9 10">
    <name type="scientific">Alkalimonas amylolytica</name>
    <dbReference type="NCBI Taxonomy" id="152573"/>
    <lineage>
        <taxon>Bacteria</taxon>
        <taxon>Pseudomonadati</taxon>
        <taxon>Pseudomonadota</taxon>
        <taxon>Gammaproteobacteria</taxon>
        <taxon>Alkalimonas</taxon>
    </lineage>
</organism>
<dbReference type="InterPro" id="IPR006037">
    <property type="entry name" value="RCK_C"/>
</dbReference>
<feature type="transmembrane region" description="Helical" evidence="7">
    <location>
        <begin position="384"/>
        <end position="404"/>
    </location>
</feature>
<dbReference type="EMBL" id="FNRM01000005">
    <property type="protein sequence ID" value="SEA69810.1"/>
    <property type="molecule type" value="Genomic_DNA"/>
</dbReference>
<feature type="transmembrane region" description="Helical" evidence="7">
    <location>
        <begin position="490"/>
        <end position="507"/>
    </location>
</feature>
<evidence type="ECO:0000256" key="2">
    <source>
        <dbReference type="ARBA" id="ARBA00022448"/>
    </source>
</evidence>
<dbReference type="AlphaFoldDB" id="A0A1H4DBI3"/>
<keyword evidence="3 7" id="KW-0812">Transmembrane</keyword>
<evidence type="ECO:0000256" key="5">
    <source>
        <dbReference type="ARBA" id="ARBA00022989"/>
    </source>
</evidence>
<evidence type="ECO:0000256" key="1">
    <source>
        <dbReference type="ARBA" id="ARBA00004141"/>
    </source>
</evidence>
<gene>
    <name evidence="9" type="ORF">SAMN04488051_105157</name>
</gene>
<dbReference type="GO" id="GO:0006813">
    <property type="term" value="P:potassium ion transport"/>
    <property type="evidence" value="ECO:0007669"/>
    <property type="project" value="InterPro"/>
</dbReference>
<keyword evidence="4" id="KW-0677">Repeat</keyword>
<dbReference type="RefSeq" id="WP_245785709.1">
    <property type="nucleotide sequence ID" value="NZ_FNRM01000005.1"/>
</dbReference>
<feature type="domain" description="RCK C-terminal" evidence="8">
    <location>
        <begin position="280"/>
        <end position="365"/>
    </location>
</feature>
<feature type="transmembrane region" description="Helical" evidence="7">
    <location>
        <begin position="52"/>
        <end position="70"/>
    </location>
</feature>
<dbReference type="PANTHER" id="PTHR43652">
    <property type="entry name" value="BASIC AMINO ACID ANTIPORTER YFCC-RELATED"/>
    <property type="match status" value="1"/>
</dbReference>
<evidence type="ECO:0000259" key="8">
    <source>
        <dbReference type="PROSITE" id="PS51202"/>
    </source>
</evidence>
<keyword evidence="5 7" id="KW-1133">Transmembrane helix</keyword>
<feature type="transmembrane region" description="Helical" evidence="7">
    <location>
        <begin position="167"/>
        <end position="189"/>
    </location>
</feature>
<reference evidence="9 10" key="1">
    <citation type="submission" date="2016-10" db="EMBL/GenBank/DDBJ databases">
        <authorList>
            <person name="de Groot N.N."/>
        </authorList>
    </citation>
    <scope>NUCLEOTIDE SEQUENCE [LARGE SCALE GENOMIC DNA]</scope>
    <source>
        <strain evidence="9 10">CGMCC 1.3430</strain>
    </source>
</reference>
<evidence type="ECO:0000256" key="6">
    <source>
        <dbReference type="ARBA" id="ARBA00023136"/>
    </source>
</evidence>